<evidence type="ECO:0000313" key="3">
    <source>
        <dbReference type="Proteomes" id="UP001596378"/>
    </source>
</evidence>
<gene>
    <name evidence="2" type="ORF">ACFQMJ_08355</name>
</gene>
<dbReference type="PROSITE" id="PS51733">
    <property type="entry name" value="BPL_LPL_CATALYTIC"/>
    <property type="match status" value="1"/>
</dbReference>
<evidence type="ECO:0000313" key="2">
    <source>
        <dbReference type="EMBL" id="MFC7148530.1"/>
    </source>
</evidence>
<accession>A0ABW2F9D1</accession>
<dbReference type="InterPro" id="IPR050664">
    <property type="entry name" value="Octanoyltrans_LipM/LipL"/>
</dbReference>
<name>A0ABW2F9D1_9BACL</name>
<protein>
    <submittedName>
        <fullName evidence="2">Biotin/lipoate A/B protein ligase family protein</fullName>
    </submittedName>
</protein>
<dbReference type="Pfam" id="PF21948">
    <property type="entry name" value="LplA-B_cat"/>
    <property type="match status" value="1"/>
</dbReference>
<proteinExistence type="predicted"/>
<dbReference type="SUPFAM" id="SSF55681">
    <property type="entry name" value="Class II aaRS and biotin synthetases"/>
    <property type="match status" value="1"/>
</dbReference>
<dbReference type="PANTHER" id="PTHR43679:SF2">
    <property type="entry name" value="OCTANOYL-[GCVH]:PROTEIN N-OCTANOYLTRANSFERASE"/>
    <property type="match status" value="1"/>
</dbReference>
<reference evidence="3" key="1">
    <citation type="journal article" date="2019" name="Int. J. Syst. Evol. Microbiol.">
        <title>The Global Catalogue of Microorganisms (GCM) 10K type strain sequencing project: providing services to taxonomists for standard genome sequencing and annotation.</title>
        <authorList>
            <consortium name="The Broad Institute Genomics Platform"/>
            <consortium name="The Broad Institute Genome Sequencing Center for Infectious Disease"/>
            <person name="Wu L."/>
            <person name="Ma J."/>
        </authorList>
    </citation>
    <scope>NUCLEOTIDE SEQUENCE [LARGE SCALE GENOMIC DNA]</scope>
    <source>
        <strain evidence="3">KCTC 12907</strain>
    </source>
</reference>
<dbReference type="Proteomes" id="UP001596378">
    <property type="component" value="Unassembled WGS sequence"/>
</dbReference>
<evidence type="ECO:0000259" key="1">
    <source>
        <dbReference type="PROSITE" id="PS51733"/>
    </source>
</evidence>
<dbReference type="Gene3D" id="3.30.930.10">
    <property type="entry name" value="Bira Bifunctional Protein, Domain 2"/>
    <property type="match status" value="1"/>
</dbReference>
<feature type="domain" description="BPL/LPL catalytic" evidence="1">
    <location>
        <begin position="42"/>
        <end position="235"/>
    </location>
</feature>
<keyword evidence="2" id="KW-0436">Ligase</keyword>
<organism evidence="2 3">
    <name type="scientific">Cohnella cellulosilytica</name>
    <dbReference type="NCBI Taxonomy" id="986710"/>
    <lineage>
        <taxon>Bacteria</taxon>
        <taxon>Bacillati</taxon>
        <taxon>Bacillota</taxon>
        <taxon>Bacilli</taxon>
        <taxon>Bacillales</taxon>
        <taxon>Paenibacillaceae</taxon>
        <taxon>Cohnella</taxon>
    </lineage>
</organism>
<dbReference type="GO" id="GO:0016874">
    <property type="term" value="F:ligase activity"/>
    <property type="evidence" value="ECO:0007669"/>
    <property type="project" value="UniProtKB-KW"/>
</dbReference>
<dbReference type="InterPro" id="IPR004143">
    <property type="entry name" value="BPL_LPL_catalytic"/>
</dbReference>
<dbReference type="PANTHER" id="PTHR43679">
    <property type="entry name" value="OCTANOYLTRANSFERASE LIPM-RELATED"/>
    <property type="match status" value="1"/>
</dbReference>
<comment type="caution">
    <text evidence="2">The sequence shown here is derived from an EMBL/GenBank/DDBJ whole genome shotgun (WGS) entry which is preliminary data.</text>
</comment>
<keyword evidence="3" id="KW-1185">Reference proteome</keyword>
<sequence length="280" mass="30342">MRINELEWMADMRVLDRTREPAAADVAEAFALDEWLGRAVGGGEPPICHLWRHPRAFVIGSKDSRLPHAAEAAHMLERAGYSVLVRSSGGAAVPLDLGVVNASLILPITASGTQDFRADFERMYVLIRRATSLYGRGIERGEVPGSYCPGDYDLSLDGLKFCGIAQRRQLRAMIVQAFVVVEGSGAARARLVRNFYEVAGAGAQSGAYPDVRPETMTSLEERALAGLDSAEAFADSLASIVRNAAEDGGRPSPVILPDAQAIADMGQELRTRYMMSENKF</sequence>
<dbReference type="RefSeq" id="WP_378045166.1">
    <property type="nucleotide sequence ID" value="NZ_JBHMDN010000007.1"/>
</dbReference>
<dbReference type="EMBL" id="JBHTAI010000004">
    <property type="protein sequence ID" value="MFC7148530.1"/>
    <property type="molecule type" value="Genomic_DNA"/>
</dbReference>
<dbReference type="InterPro" id="IPR045864">
    <property type="entry name" value="aa-tRNA-synth_II/BPL/LPL"/>
</dbReference>